<protein>
    <submittedName>
        <fullName evidence="8">Putative spindle assembly checkpoint protein</fullName>
    </submittedName>
</protein>
<dbReference type="GO" id="GO:0005737">
    <property type="term" value="C:cytoplasm"/>
    <property type="evidence" value="ECO:0007669"/>
    <property type="project" value="TreeGrafter"/>
</dbReference>
<dbReference type="InterPro" id="IPR045091">
    <property type="entry name" value="Mad2-like"/>
</dbReference>
<evidence type="ECO:0000259" key="7">
    <source>
        <dbReference type="PROSITE" id="PS50815"/>
    </source>
</evidence>
<keyword evidence="6" id="KW-0131">Cell cycle</keyword>
<dbReference type="InterPro" id="IPR003511">
    <property type="entry name" value="HORMA_dom"/>
</dbReference>
<dbReference type="AlphaFoldDB" id="A0A7G3AYM0"/>
<organism evidence="8">
    <name type="scientific">Lutzomyia longipalpis</name>
    <name type="common">Sand fly</name>
    <dbReference type="NCBI Taxonomy" id="7200"/>
    <lineage>
        <taxon>Eukaryota</taxon>
        <taxon>Metazoa</taxon>
        <taxon>Ecdysozoa</taxon>
        <taxon>Arthropoda</taxon>
        <taxon>Hexapoda</taxon>
        <taxon>Insecta</taxon>
        <taxon>Pterygota</taxon>
        <taxon>Neoptera</taxon>
        <taxon>Endopterygota</taxon>
        <taxon>Diptera</taxon>
        <taxon>Nematocera</taxon>
        <taxon>Psychodoidea</taxon>
        <taxon>Psychodidae</taxon>
        <taxon>Lutzomyia</taxon>
        <taxon>Lutzomyia</taxon>
    </lineage>
</organism>
<feature type="domain" description="HORMA" evidence="7">
    <location>
        <begin position="1"/>
        <end position="66"/>
    </location>
</feature>
<evidence type="ECO:0000256" key="5">
    <source>
        <dbReference type="ARBA" id="ARBA00023242"/>
    </source>
</evidence>
<dbReference type="PANTHER" id="PTHR11842">
    <property type="entry name" value="MITOTIC SPINDLE ASSEMBLY CHECKPOINT PROTEIN MAD2"/>
    <property type="match status" value="1"/>
</dbReference>
<dbReference type="GO" id="GO:0051301">
    <property type="term" value="P:cell division"/>
    <property type="evidence" value="ECO:0007669"/>
    <property type="project" value="UniProtKB-KW"/>
</dbReference>
<dbReference type="EMBL" id="GITU01008677">
    <property type="protein sequence ID" value="MBC1177380.1"/>
    <property type="molecule type" value="Transcribed_RNA"/>
</dbReference>
<sequence length="72" mass="8266">MRQISATVSFLPLLDYICSFDILIYTHKDTEIPEQWDNTEGVFIQNAQSVQLKSFSTGLHQLSTVVNFKMNL</sequence>
<evidence type="ECO:0000256" key="4">
    <source>
        <dbReference type="ARBA" id="ARBA00022776"/>
    </source>
</evidence>
<dbReference type="GO" id="GO:0007094">
    <property type="term" value="P:mitotic spindle assembly checkpoint signaling"/>
    <property type="evidence" value="ECO:0007669"/>
    <property type="project" value="TreeGrafter"/>
</dbReference>
<evidence type="ECO:0000256" key="3">
    <source>
        <dbReference type="ARBA" id="ARBA00022618"/>
    </source>
</evidence>
<evidence type="ECO:0000256" key="1">
    <source>
        <dbReference type="ARBA" id="ARBA00004123"/>
    </source>
</evidence>
<name>A0A7G3AYM0_LUTLO</name>
<comment type="similarity">
    <text evidence="2">Belongs to the MAD2 family.</text>
</comment>
<evidence type="ECO:0000256" key="2">
    <source>
        <dbReference type="ARBA" id="ARBA00010348"/>
    </source>
</evidence>
<keyword evidence="3" id="KW-0132">Cell division</keyword>
<evidence type="ECO:0000313" key="8">
    <source>
        <dbReference type="EMBL" id="MBC1177380.1"/>
    </source>
</evidence>
<evidence type="ECO:0000256" key="6">
    <source>
        <dbReference type="ARBA" id="ARBA00023306"/>
    </source>
</evidence>
<dbReference type="Gene3D" id="3.30.900.10">
    <property type="entry name" value="HORMA domain"/>
    <property type="match status" value="1"/>
</dbReference>
<dbReference type="GO" id="GO:0005654">
    <property type="term" value="C:nucleoplasm"/>
    <property type="evidence" value="ECO:0007669"/>
    <property type="project" value="TreeGrafter"/>
</dbReference>
<reference evidence="8" key="1">
    <citation type="journal article" date="2020" name="BMC">
        <title>Leishmania infection induces a limited differential gene expression in the sand fly midgut.</title>
        <authorList>
            <person name="Coutinho-Abreu I.V."/>
            <person name="Serafim T.D."/>
            <person name="Meneses C."/>
            <person name="Kamhawi S."/>
            <person name="Oliveira F."/>
            <person name="Valenzuela J.G."/>
        </authorList>
    </citation>
    <scope>NUCLEOTIDE SEQUENCE</scope>
    <source>
        <strain evidence="8">Jacobina</strain>
        <tissue evidence="8">Midgut</tissue>
    </source>
</reference>
<dbReference type="PROSITE" id="PS50815">
    <property type="entry name" value="HORMA"/>
    <property type="match status" value="1"/>
</dbReference>
<proteinExistence type="inferred from homology"/>
<dbReference type="InterPro" id="IPR036570">
    <property type="entry name" value="HORMA_dom_sf"/>
</dbReference>
<comment type="subcellular location">
    <subcellularLocation>
        <location evidence="1">Nucleus</location>
    </subcellularLocation>
</comment>
<keyword evidence="4" id="KW-0498">Mitosis</keyword>
<accession>A0A7G3AYM0</accession>
<keyword evidence="5" id="KW-0539">Nucleus</keyword>
<dbReference type="VEuPathDB" id="VectorBase:LLONM1_009637"/>
<dbReference type="SUPFAM" id="SSF56019">
    <property type="entry name" value="The spindle assembly checkpoint protein mad2"/>
    <property type="match status" value="1"/>
</dbReference>
<dbReference type="PANTHER" id="PTHR11842:SF11">
    <property type="entry name" value="MITOTIC SPINDLE ASSEMBLY CHECKPOINT PROTEIN MAD2A"/>
    <property type="match status" value="1"/>
</dbReference>
<dbReference type="GO" id="GO:0000776">
    <property type="term" value="C:kinetochore"/>
    <property type="evidence" value="ECO:0007669"/>
    <property type="project" value="TreeGrafter"/>
</dbReference>